<keyword evidence="7 9" id="KW-0811">Translocation</keyword>
<keyword evidence="8 9" id="KW-0472">Membrane</keyword>
<gene>
    <name evidence="10" type="ORF">A2735_01575</name>
</gene>
<dbReference type="GO" id="GO:0009306">
    <property type="term" value="P:protein secretion"/>
    <property type="evidence" value="ECO:0007669"/>
    <property type="project" value="UniProtKB-UniRule"/>
</dbReference>
<evidence type="ECO:0000256" key="2">
    <source>
        <dbReference type="ARBA" id="ARBA00008445"/>
    </source>
</evidence>
<evidence type="ECO:0000256" key="8">
    <source>
        <dbReference type="ARBA" id="ARBA00023136"/>
    </source>
</evidence>
<keyword evidence="6 9" id="KW-1133">Transmembrane helix</keyword>
<evidence type="ECO:0000256" key="7">
    <source>
        <dbReference type="ARBA" id="ARBA00023010"/>
    </source>
</evidence>
<keyword evidence="4 9" id="KW-0812">Transmembrane</keyword>
<name>A0A1F8EAB7_9BACT</name>
<evidence type="ECO:0000256" key="4">
    <source>
        <dbReference type="ARBA" id="ARBA00022692"/>
    </source>
</evidence>
<evidence type="ECO:0000313" key="11">
    <source>
        <dbReference type="Proteomes" id="UP000178520"/>
    </source>
</evidence>
<dbReference type="Proteomes" id="UP000178520">
    <property type="component" value="Unassembled WGS sequence"/>
</dbReference>
<dbReference type="AlphaFoldDB" id="A0A1F8EAB7"/>
<comment type="similarity">
    <text evidence="2 9">Belongs to the SecG family.</text>
</comment>
<evidence type="ECO:0000256" key="9">
    <source>
        <dbReference type="RuleBase" id="RU365087"/>
    </source>
</evidence>
<dbReference type="STRING" id="1802660.A2735_01575"/>
<sequence>MNTLIKFLPYIQMGLAFLLIVGILLQQRGAGLSSTFGGSGVGYSTKRGAEKVIFQATVVIAVLFITACILAVRLG</sequence>
<proteinExistence type="inferred from homology"/>
<comment type="function">
    <text evidence="9">Involved in protein export. Participates in an early event of protein translocation.</text>
</comment>
<dbReference type="EMBL" id="MGJA01000011">
    <property type="protein sequence ID" value="OGM97567.1"/>
    <property type="molecule type" value="Genomic_DNA"/>
</dbReference>
<keyword evidence="5 9" id="KW-0653">Protein transport</keyword>
<evidence type="ECO:0000256" key="3">
    <source>
        <dbReference type="ARBA" id="ARBA00022448"/>
    </source>
</evidence>
<protein>
    <recommendedName>
        <fullName evidence="9">Protein-export membrane protein SecG</fullName>
    </recommendedName>
</protein>
<evidence type="ECO:0000256" key="1">
    <source>
        <dbReference type="ARBA" id="ARBA00004141"/>
    </source>
</evidence>
<dbReference type="InterPro" id="IPR004692">
    <property type="entry name" value="SecG"/>
</dbReference>
<keyword evidence="3 9" id="KW-0813">Transport</keyword>
<dbReference type="NCBIfam" id="TIGR00810">
    <property type="entry name" value="secG"/>
    <property type="match status" value="1"/>
</dbReference>
<organism evidence="10 11">
    <name type="scientific">Candidatus Yanofskybacteria bacterium RIFCSPHIGHO2_01_FULL_41_21</name>
    <dbReference type="NCBI Taxonomy" id="1802660"/>
    <lineage>
        <taxon>Bacteria</taxon>
        <taxon>Candidatus Yanofskyibacteriota</taxon>
    </lineage>
</organism>
<comment type="caution">
    <text evidence="9">Lacks conserved residue(s) required for the propagation of feature annotation.</text>
</comment>
<accession>A0A1F8EAB7</accession>
<keyword evidence="9" id="KW-1003">Cell membrane</keyword>
<evidence type="ECO:0000256" key="6">
    <source>
        <dbReference type="ARBA" id="ARBA00022989"/>
    </source>
</evidence>
<dbReference type="GO" id="GO:0005886">
    <property type="term" value="C:plasma membrane"/>
    <property type="evidence" value="ECO:0007669"/>
    <property type="project" value="UniProtKB-SubCell"/>
</dbReference>
<comment type="subcellular location">
    <subcellularLocation>
        <location evidence="9">Cell membrane</location>
        <topology evidence="9">Multi-pass membrane protein</topology>
    </subcellularLocation>
    <subcellularLocation>
        <location evidence="1">Membrane</location>
        <topology evidence="1">Multi-pass membrane protein</topology>
    </subcellularLocation>
</comment>
<feature type="transmembrane region" description="Helical" evidence="9">
    <location>
        <begin position="53"/>
        <end position="72"/>
    </location>
</feature>
<comment type="caution">
    <text evidence="10">The sequence shown here is derived from an EMBL/GenBank/DDBJ whole genome shotgun (WGS) entry which is preliminary data.</text>
</comment>
<dbReference type="Pfam" id="PF03840">
    <property type="entry name" value="SecG"/>
    <property type="match status" value="1"/>
</dbReference>
<reference evidence="10 11" key="1">
    <citation type="journal article" date="2016" name="Nat. Commun.">
        <title>Thousands of microbial genomes shed light on interconnected biogeochemical processes in an aquifer system.</title>
        <authorList>
            <person name="Anantharaman K."/>
            <person name="Brown C.T."/>
            <person name="Hug L.A."/>
            <person name="Sharon I."/>
            <person name="Castelle C.J."/>
            <person name="Probst A.J."/>
            <person name="Thomas B.C."/>
            <person name="Singh A."/>
            <person name="Wilkins M.J."/>
            <person name="Karaoz U."/>
            <person name="Brodie E.L."/>
            <person name="Williams K.H."/>
            <person name="Hubbard S.S."/>
            <person name="Banfield J.F."/>
        </authorList>
    </citation>
    <scope>NUCLEOTIDE SEQUENCE [LARGE SCALE GENOMIC DNA]</scope>
</reference>
<dbReference type="GO" id="GO:0015450">
    <property type="term" value="F:protein-transporting ATPase activity"/>
    <property type="evidence" value="ECO:0007669"/>
    <property type="project" value="UniProtKB-UniRule"/>
</dbReference>
<evidence type="ECO:0000256" key="5">
    <source>
        <dbReference type="ARBA" id="ARBA00022927"/>
    </source>
</evidence>
<evidence type="ECO:0000313" key="10">
    <source>
        <dbReference type="EMBL" id="OGM97567.1"/>
    </source>
</evidence>